<evidence type="ECO:0000313" key="4">
    <source>
        <dbReference type="EMBL" id="KAF7407551.1"/>
    </source>
</evidence>
<evidence type="ECO:0000256" key="2">
    <source>
        <dbReference type="SAM" id="Coils"/>
    </source>
</evidence>
<feature type="coiled-coil region" evidence="2">
    <location>
        <begin position="84"/>
        <end position="174"/>
    </location>
</feature>
<evidence type="ECO:0000313" key="5">
    <source>
        <dbReference type="Proteomes" id="UP000614350"/>
    </source>
</evidence>
<dbReference type="EMBL" id="JACSEA010000002">
    <property type="protein sequence ID" value="KAF7407551.1"/>
    <property type="molecule type" value="Genomic_DNA"/>
</dbReference>
<gene>
    <name evidence="4" type="ORF">HZH66_002088</name>
</gene>
<comment type="caution">
    <text evidence="4">The sequence shown here is derived from an EMBL/GenBank/DDBJ whole genome shotgun (WGS) entry which is preliminary data.</text>
</comment>
<sequence length="597" mass="69152">MAERNGVECLGAGWSESTVGGSWWAIITYKNSIAVLLERKRRLDSAVMAQSTASGTSSRRYMREHDVNVSSSSRYMDSEWETKEALRQRELEEARARAAQMEKTMRWWSDCTANWREKWSKVRNERNMAREEAKALRAKLEIAMKDANTYKHESQELEMKNEQLKNEMEKIHMLLLKHAGQFNQQIFSVLESDSQLRSTLGIDELLDFYNNVEQQEKGSQKEALSCQRSFEESNVNIGNHTALPDRDIEEYVLQGAVPKHAVELYKEGSLSTLDRDIAQLVAESSIESKAEKRQSSIELYNEEILAQKLSMLQLRLDEATKTISAEREEKNSLHRGIEKLRSEVTQLQEQCVELQESRAEAMRELLELKERYQDELSTAHNDLVVETLSKEGMDRRLSELWTELGKLQAENAAEWGKRERLETEKISLERENKQLRIELHDLQERLESRRSRPLSTTDTDGKLLQQELLDRNKELSDIKHSQTKLKKLLGEKTTELSHAIRRLEQYEGEVKRVRGRVDELKKELSLAQDEVDAATNSVRKLQRVNEDLLEQLQSANVQLEHFKNSSETSAVNRSVESLDNKLHDDEELSDDYEANQV</sequence>
<dbReference type="PANTHER" id="PTHR46292:SF1">
    <property type="entry name" value="COILED-COIL DOMAIN-CONTAINING PROTEIN 102A"/>
    <property type="match status" value="1"/>
</dbReference>
<protein>
    <recommendedName>
        <fullName evidence="6">Coiled-coil domain-containing protein 102A</fullName>
    </recommendedName>
</protein>
<dbReference type="AlphaFoldDB" id="A0A834KNY6"/>
<evidence type="ECO:0008006" key="6">
    <source>
        <dbReference type="Google" id="ProtNLM"/>
    </source>
</evidence>
<keyword evidence="5" id="KW-1185">Reference proteome</keyword>
<organism evidence="4 5">
    <name type="scientific">Vespula vulgaris</name>
    <name type="common">Yellow jacket</name>
    <name type="synonym">Wasp</name>
    <dbReference type="NCBI Taxonomy" id="7454"/>
    <lineage>
        <taxon>Eukaryota</taxon>
        <taxon>Metazoa</taxon>
        <taxon>Ecdysozoa</taxon>
        <taxon>Arthropoda</taxon>
        <taxon>Hexapoda</taxon>
        <taxon>Insecta</taxon>
        <taxon>Pterygota</taxon>
        <taxon>Neoptera</taxon>
        <taxon>Endopterygota</taxon>
        <taxon>Hymenoptera</taxon>
        <taxon>Apocrita</taxon>
        <taxon>Aculeata</taxon>
        <taxon>Vespoidea</taxon>
        <taxon>Vespidae</taxon>
        <taxon>Vespinae</taxon>
        <taxon>Vespula</taxon>
    </lineage>
</organism>
<evidence type="ECO:0000256" key="3">
    <source>
        <dbReference type="SAM" id="MobiDB-lite"/>
    </source>
</evidence>
<name>A0A834KNY6_VESVU</name>
<dbReference type="PANTHER" id="PTHR46292">
    <property type="entry name" value="COILED-COIL DOMAIN-CONTAINING PROTEIN 102A"/>
    <property type="match status" value="1"/>
</dbReference>
<keyword evidence="1 2" id="KW-0175">Coiled coil</keyword>
<feature type="compositionally biased region" description="Polar residues" evidence="3">
    <location>
        <begin position="565"/>
        <end position="575"/>
    </location>
</feature>
<reference evidence="4" key="1">
    <citation type="journal article" date="2020" name="G3 (Bethesda)">
        <title>High-Quality Assemblies for Three Invasive Social Wasps from the &lt;i&gt;Vespula&lt;/i&gt; Genus.</title>
        <authorList>
            <person name="Harrop T.W.R."/>
            <person name="Guhlin J."/>
            <person name="McLaughlin G.M."/>
            <person name="Permina E."/>
            <person name="Stockwell P."/>
            <person name="Gilligan J."/>
            <person name="Le Lec M.F."/>
            <person name="Gruber M.A.M."/>
            <person name="Quinn O."/>
            <person name="Lovegrove M."/>
            <person name="Duncan E.J."/>
            <person name="Remnant E.J."/>
            <person name="Van Eeckhoven J."/>
            <person name="Graham B."/>
            <person name="Knapp R.A."/>
            <person name="Langford K.W."/>
            <person name="Kronenberg Z."/>
            <person name="Press M.O."/>
            <person name="Eacker S.M."/>
            <person name="Wilson-Rankin E.E."/>
            <person name="Purcell J."/>
            <person name="Lester P.J."/>
            <person name="Dearden P.K."/>
        </authorList>
    </citation>
    <scope>NUCLEOTIDE SEQUENCE</scope>
    <source>
        <strain evidence="4">Marl-1</strain>
    </source>
</reference>
<accession>A0A834KNY6</accession>
<evidence type="ECO:0000256" key="1">
    <source>
        <dbReference type="ARBA" id="ARBA00023054"/>
    </source>
</evidence>
<feature type="coiled-coil region" evidence="2">
    <location>
        <begin position="418"/>
        <end position="452"/>
    </location>
</feature>
<feature type="region of interest" description="Disordered" evidence="3">
    <location>
        <begin position="563"/>
        <end position="597"/>
    </location>
</feature>
<feature type="coiled-coil region" evidence="2">
    <location>
        <begin position="309"/>
        <end position="382"/>
    </location>
</feature>
<dbReference type="Proteomes" id="UP000614350">
    <property type="component" value="Unassembled WGS sequence"/>
</dbReference>
<dbReference type="Gene3D" id="1.10.287.1490">
    <property type="match status" value="1"/>
</dbReference>
<proteinExistence type="predicted"/>
<feature type="compositionally biased region" description="Acidic residues" evidence="3">
    <location>
        <begin position="585"/>
        <end position="597"/>
    </location>
</feature>